<sequence>MGGIIMYLQKICPVIVFLFFFIAYSTSQSVYEQSYSNKVTVVKYKYNNDYYFEKNLGTIDVGYLDGSLNESKETYRTVLEFDLNWIDVNARIDNAYLIISMNQYIYSSYTMKIRKYMHNPDSQSEEEIWNSVNSSTTYYGSVRYDISDPLPENEDLKNAIDSVLSGDKILRIGILSNKESSNQSHASVFEAKLHIDYSRKISVTVQNSFGKGKIKVDDTQYSHGKTFTDWYEGDEHKFENWDQSYDGVNYVFQNKWTNVTTGQVYNGNPAFISFSADATLRAEFKQKIHITVKNRHNGGQLSVDGDTYDSGAEFDFWKNSKHNFESWEQNYGGFDMKFKDGVKWKMTEKTYNTALVENHEVSTPGYYIAQLYQQYNYTADNSFIDGGSGGTIKINGETKIIPAPDPYAGTTLEEDPFTVEAPPQSQTVNGRSIKYNFIEWENGSTNNPRSINPDNHFDIAATYKGNMVSTTSLATGYNNGRRMVRDDNGKLHMVYEDNGEIWYTSSTNDGSSWQKEVRLSDGYGNNHYPSIAIGYLNKYHVVWLQIWEGWSKEIVYKKEGHNTEILGETTKSAVYPVVTANRLFDFAMVVWNDGTNLKFRVYTDEWEEWSSARSVPNTNSSCIYPTIANDGSSSYATHLAWQKNNEIYYQNMHYLLEENFMWRHYKCVSDVQSLNENEYPSIAVRKIDRKPVIVWQSFDASQEEIDKLIVYRKKSSTSNSNWGTISEFSVTDRESLMPSVATYLNENYNDATIVWHTDNKKLMKVNKRNGSWQNITQIASDSRYANISYRYNGTNNTSYDNILTWTKYHTSPYFVKTEEAGNSVLGKSSSSSNSEISRSEEFKLDLFVDAKASVTDNLGTFLFDLNYPESAYPVTFETVNDTLISRSFFRSGNFNADDYIKLPYQIFVNNINQKSLEKYLKSFPSYLLKIVLRESNSGSVIETLATITIDDLYDAILKGDKLISEVVYITTSKYPGSKVYLDVLANITRSKEYKPIRIVSFGDNVKDISEEAAQKSSSKPSGLVRSYNLSANYPNPFNPQTTITYDIPKDGHVKLVVYNVEGRAVATLVNGFKPKGRYLVVFDGTHLSSGIYFYRLNAGSFTDTKRMLLVK</sequence>
<name>A0A7V4U2U3_CALAY</name>
<protein>
    <submittedName>
        <fullName evidence="2">T9SS type A sorting domain-containing protein</fullName>
    </submittedName>
</protein>
<evidence type="ECO:0000313" key="2">
    <source>
        <dbReference type="EMBL" id="HGY57025.1"/>
    </source>
</evidence>
<dbReference type="InterPro" id="IPR026444">
    <property type="entry name" value="Secre_tail"/>
</dbReference>
<dbReference type="Pfam" id="PF18962">
    <property type="entry name" value="Por_Secre_tail"/>
    <property type="match status" value="1"/>
</dbReference>
<accession>A0A7V4U2U3</accession>
<reference evidence="2" key="1">
    <citation type="journal article" date="2020" name="mSystems">
        <title>Genome- and Community-Level Interaction Insights into Carbon Utilization and Element Cycling Functions of Hydrothermarchaeota in Hydrothermal Sediment.</title>
        <authorList>
            <person name="Zhou Z."/>
            <person name="Liu Y."/>
            <person name="Xu W."/>
            <person name="Pan J."/>
            <person name="Luo Z.H."/>
            <person name="Li M."/>
        </authorList>
    </citation>
    <scope>NUCLEOTIDE SEQUENCE [LARGE SCALE GENOMIC DNA]</scope>
    <source>
        <strain evidence="2">HyVt-577</strain>
    </source>
</reference>
<dbReference type="NCBIfam" id="TIGR04183">
    <property type="entry name" value="Por_Secre_tail"/>
    <property type="match status" value="1"/>
</dbReference>
<evidence type="ECO:0000259" key="1">
    <source>
        <dbReference type="Pfam" id="PF18962"/>
    </source>
</evidence>
<dbReference type="Gene3D" id="2.60.40.4070">
    <property type="match status" value="1"/>
</dbReference>
<comment type="caution">
    <text evidence="2">The sequence shown here is derived from an EMBL/GenBank/DDBJ whole genome shotgun (WGS) entry which is preliminary data.</text>
</comment>
<dbReference type="EMBL" id="DRQG01000142">
    <property type="protein sequence ID" value="HGY57025.1"/>
    <property type="molecule type" value="Genomic_DNA"/>
</dbReference>
<organism evidence="2">
    <name type="scientific">Caldithrix abyssi</name>
    <dbReference type="NCBI Taxonomy" id="187145"/>
    <lineage>
        <taxon>Bacteria</taxon>
        <taxon>Pseudomonadati</taxon>
        <taxon>Calditrichota</taxon>
        <taxon>Calditrichia</taxon>
        <taxon>Calditrichales</taxon>
        <taxon>Calditrichaceae</taxon>
        <taxon>Caldithrix</taxon>
    </lineage>
</organism>
<dbReference type="Proteomes" id="UP000885779">
    <property type="component" value="Unassembled WGS sequence"/>
</dbReference>
<proteinExistence type="predicted"/>
<gene>
    <name evidence="2" type="ORF">ENK44_15055</name>
</gene>
<dbReference type="AlphaFoldDB" id="A0A7V4U2U3"/>
<feature type="domain" description="Secretion system C-terminal sorting" evidence="1">
    <location>
        <begin position="1033"/>
        <end position="1107"/>
    </location>
</feature>